<name>A0ABS3Z7C6_9GAMM</name>
<sequence>MTERVGNNTARKVYQALCLTLLMALVLTAQLLTLSHASGMETPVSPQYDMFVHCEDTSGSDCAAPEPADCCSEALDRCALECTQMTAWVTVPITPLPLMRVRAIPPPATQLWSDIRPDPPYQPPRTS</sequence>
<dbReference type="EMBL" id="JACVEW010000003">
    <property type="protein sequence ID" value="MBP0047597.1"/>
    <property type="molecule type" value="Genomic_DNA"/>
</dbReference>
<keyword evidence="2" id="KW-1185">Reference proteome</keyword>
<evidence type="ECO:0000313" key="1">
    <source>
        <dbReference type="EMBL" id="MBP0047597.1"/>
    </source>
</evidence>
<proteinExistence type="predicted"/>
<accession>A0ABS3Z7C6</accession>
<organism evidence="1 2">
    <name type="scientific">Marinobacterium alkalitolerans</name>
    <dbReference type="NCBI Taxonomy" id="1542925"/>
    <lineage>
        <taxon>Bacteria</taxon>
        <taxon>Pseudomonadati</taxon>
        <taxon>Pseudomonadota</taxon>
        <taxon>Gammaproteobacteria</taxon>
        <taxon>Oceanospirillales</taxon>
        <taxon>Oceanospirillaceae</taxon>
        <taxon>Marinobacterium</taxon>
    </lineage>
</organism>
<dbReference type="RefSeq" id="WP_209286209.1">
    <property type="nucleotide sequence ID" value="NZ_JACVEW010000003.1"/>
</dbReference>
<protein>
    <submittedName>
        <fullName evidence="1">Uncharacterized protein</fullName>
    </submittedName>
</protein>
<dbReference type="Proteomes" id="UP000810171">
    <property type="component" value="Unassembled WGS sequence"/>
</dbReference>
<gene>
    <name evidence="1" type="ORF">H9C73_02515</name>
</gene>
<comment type="caution">
    <text evidence="1">The sequence shown here is derived from an EMBL/GenBank/DDBJ whole genome shotgun (WGS) entry which is preliminary data.</text>
</comment>
<evidence type="ECO:0000313" key="2">
    <source>
        <dbReference type="Proteomes" id="UP000810171"/>
    </source>
</evidence>
<reference evidence="1 2" key="1">
    <citation type="submission" date="2020-09" db="EMBL/GenBank/DDBJ databases">
        <authorList>
            <person name="Tanuku N.R.S."/>
        </authorList>
    </citation>
    <scope>NUCLEOTIDE SEQUENCE [LARGE SCALE GENOMIC DNA]</scope>
    <source>
        <strain evidence="1 2">AK62</strain>
    </source>
</reference>